<dbReference type="InterPro" id="IPR001610">
    <property type="entry name" value="PAC"/>
</dbReference>
<feature type="domain" description="PAC" evidence="5">
    <location>
        <begin position="205"/>
        <end position="257"/>
    </location>
</feature>
<dbReference type="GO" id="GO:0016020">
    <property type="term" value="C:membrane"/>
    <property type="evidence" value="ECO:0007669"/>
    <property type="project" value="InterPro"/>
</dbReference>
<feature type="domain" description="T-SNARE coiled-coil homology" evidence="6">
    <location>
        <begin position="410"/>
        <end position="472"/>
    </location>
</feature>
<dbReference type="RefSeq" id="WP_230367015.1">
    <property type="nucleotide sequence ID" value="NZ_JAJALK010000008.1"/>
</dbReference>
<evidence type="ECO:0000256" key="2">
    <source>
        <dbReference type="PROSITE-ProRule" id="PRU00284"/>
    </source>
</evidence>
<protein>
    <submittedName>
        <fullName evidence="7">Methyl-accepting chemotaxis protein</fullName>
    </submittedName>
</protein>
<feature type="domain" description="PAC" evidence="5">
    <location>
        <begin position="83"/>
        <end position="135"/>
    </location>
</feature>
<dbReference type="GO" id="GO:0007165">
    <property type="term" value="P:signal transduction"/>
    <property type="evidence" value="ECO:0007669"/>
    <property type="project" value="UniProtKB-KW"/>
</dbReference>
<proteinExistence type="inferred from homology"/>
<dbReference type="InterPro" id="IPR035965">
    <property type="entry name" value="PAS-like_dom_sf"/>
</dbReference>
<evidence type="ECO:0000259" key="4">
    <source>
        <dbReference type="PROSITE" id="PS50112"/>
    </source>
</evidence>
<name>A0AAJ1TQG0_9HYPH</name>
<sequence>MFDHLTGGRSQRDKWAALDRSLATIEFALDGTILDANANFLAVMGYTLGEIRGRPHSLFVDPVERESDAYRQFWDKLRAGTFQNAEYKRIGKDGREVWIQASYVPVLDRAGKPTTIVKIATDITAQKLRALDLDGQIAALHRSQAVIAFALDGTILSANQNFLDAVGYSADEIVGRHHGVFVTDAERSSEAYRAFWAALARGEFQSAEYRRIGKGGREIWIQATYNPISDGNGRPIKVVKFATDITAQVRERQRRAEAREAIDTDLDAIGQAVTDVTRQTGTAADTVGRVSDDIQAVASGAEQLSISVNEISRQVSHAASIAGQAVTQAQHTGSIVAGLSDQATQIGDVVGLIAGIAAQTNLLALNATIEAARAGEAGRGFAVVASEVKALAEQTGRATDQIRGQIAATQSATREAVDAIDTIQGTIRTLNEVSSTIAAAVEEQSAVTREMSGSMQTASHGVSSIAAGMDTIARATEQVDRATRQVREASRAVG</sequence>
<dbReference type="PROSITE" id="PS50192">
    <property type="entry name" value="T_SNARE"/>
    <property type="match status" value="1"/>
</dbReference>
<dbReference type="InterPro" id="IPR004089">
    <property type="entry name" value="MCPsignal_dom"/>
</dbReference>
<evidence type="ECO:0000259" key="6">
    <source>
        <dbReference type="PROSITE" id="PS50192"/>
    </source>
</evidence>
<dbReference type="SUPFAM" id="SSF55785">
    <property type="entry name" value="PYP-like sensor domain (PAS domain)"/>
    <property type="match status" value="2"/>
</dbReference>
<feature type="domain" description="Methyl-accepting transducer" evidence="3">
    <location>
        <begin position="258"/>
        <end position="487"/>
    </location>
</feature>
<dbReference type="PANTHER" id="PTHR24422">
    <property type="entry name" value="CHEMOTAXIS PROTEIN METHYLTRANSFERASE"/>
    <property type="match status" value="1"/>
</dbReference>
<dbReference type="Proteomes" id="UP001223420">
    <property type="component" value="Unassembled WGS sequence"/>
</dbReference>
<dbReference type="EMBL" id="JAUSWL010000002">
    <property type="protein sequence ID" value="MDQ0543009.1"/>
    <property type="molecule type" value="Genomic_DNA"/>
</dbReference>
<dbReference type="PROSITE" id="PS50112">
    <property type="entry name" value="PAS"/>
    <property type="match status" value="1"/>
</dbReference>
<comment type="similarity">
    <text evidence="1">Belongs to the methyl-accepting chemotaxis (MCP) protein family.</text>
</comment>
<accession>A0AAJ1TQG0</accession>
<feature type="domain" description="PAS" evidence="4">
    <location>
        <begin position="146"/>
        <end position="176"/>
    </location>
</feature>
<dbReference type="PANTHER" id="PTHR24422:SF10">
    <property type="entry name" value="CHEMOTAXIS PROTEIN METHYLTRANSFERASE 2"/>
    <property type="match status" value="1"/>
</dbReference>
<dbReference type="SMART" id="SM00091">
    <property type="entry name" value="PAS"/>
    <property type="match status" value="2"/>
</dbReference>
<dbReference type="CDD" id="cd00130">
    <property type="entry name" value="PAS"/>
    <property type="match status" value="2"/>
</dbReference>
<dbReference type="InterPro" id="IPR000700">
    <property type="entry name" value="PAS-assoc_C"/>
</dbReference>
<dbReference type="Gene3D" id="3.30.450.20">
    <property type="entry name" value="PAS domain"/>
    <property type="match status" value="2"/>
</dbReference>
<comment type="caution">
    <text evidence="7">The sequence shown here is derived from an EMBL/GenBank/DDBJ whole genome shotgun (WGS) entry which is preliminary data.</text>
</comment>
<dbReference type="NCBIfam" id="TIGR00229">
    <property type="entry name" value="sensory_box"/>
    <property type="match status" value="2"/>
</dbReference>
<dbReference type="InterPro" id="IPR000727">
    <property type="entry name" value="T_SNARE_dom"/>
</dbReference>
<dbReference type="InterPro" id="IPR050903">
    <property type="entry name" value="Bact_Chemotaxis_MeTrfase"/>
</dbReference>
<dbReference type="Pfam" id="PF00015">
    <property type="entry name" value="MCPsignal"/>
    <property type="match status" value="1"/>
</dbReference>
<organism evidence="7 8">
    <name type="scientific">Methylobacterium brachiatum</name>
    <dbReference type="NCBI Taxonomy" id="269660"/>
    <lineage>
        <taxon>Bacteria</taxon>
        <taxon>Pseudomonadati</taxon>
        <taxon>Pseudomonadota</taxon>
        <taxon>Alphaproteobacteria</taxon>
        <taxon>Hyphomicrobiales</taxon>
        <taxon>Methylobacteriaceae</taxon>
        <taxon>Methylobacterium</taxon>
    </lineage>
</organism>
<dbReference type="SMART" id="SM00086">
    <property type="entry name" value="PAC"/>
    <property type="match status" value="2"/>
</dbReference>
<evidence type="ECO:0000259" key="5">
    <source>
        <dbReference type="PROSITE" id="PS50113"/>
    </source>
</evidence>
<dbReference type="SMART" id="SM00283">
    <property type="entry name" value="MA"/>
    <property type="match status" value="1"/>
</dbReference>
<dbReference type="Gene3D" id="1.10.287.950">
    <property type="entry name" value="Methyl-accepting chemotaxis protein"/>
    <property type="match status" value="1"/>
</dbReference>
<dbReference type="Pfam" id="PF08447">
    <property type="entry name" value="PAS_3"/>
    <property type="match status" value="2"/>
</dbReference>
<evidence type="ECO:0000259" key="3">
    <source>
        <dbReference type="PROSITE" id="PS50111"/>
    </source>
</evidence>
<evidence type="ECO:0000313" key="8">
    <source>
        <dbReference type="Proteomes" id="UP001223420"/>
    </source>
</evidence>
<evidence type="ECO:0000256" key="1">
    <source>
        <dbReference type="ARBA" id="ARBA00029447"/>
    </source>
</evidence>
<dbReference type="AlphaFoldDB" id="A0AAJ1TQG0"/>
<keyword evidence="2" id="KW-0807">Transducer</keyword>
<dbReference type="PROSITE" id="PS50113">
    <property type="entry name" value="PAC"/>
    <property type="match status" value="2"/>
</dbReference>
<dbReference type="InterPro" id="IPR000014">
    <property type="entry name" value="PAS"/>
</dbReference>
<evidence type="ECO:0000313" key="7">
    <source>
        <dbReference type="EMBL" id="MDQ0543009.1"/>
    </source>
</evidence>
<dbReference type="SUPFAM" id="SSF58104">
    <property type="entry name" value="Methyl-accepting chemotaxis protein (MCP) signaling domain"/>
    <property type="match status" value="1"/>
</dbReference>
<reference evidence="7" key="1">
    <citation type="submission" date="2023-07" db="EMBL/GenBank/DDBJ databases">
        <title>Genomic Encyclopedia of Type Strains, Phase IV (KMG-IV): sequencing the most valuable type-strain genomes for metagenomic binning, comparative biology and taxonomic classification.</title>
        <authorList>
            <person name="Goeker M."/>
        </authorList>
    </citation>
    <scope>NUCLEOTIDE SEQUENCE</scope>
    <source>
        <strain evidence="7">DSM 19569</strain>
    </source>
</reference>
<dbReference type="InterPro" id="IPR013655">
    <property type="entry name" value="PAS_fold_3"/>
</dbReference>
<gene>
    <name evidence="7" type="ORF">QO001_001927</name>
</gene>
<dbReference type="PROSITE" id="PS50111">
    <property type="entry name" value="CHEMOTAXIS_TRANSDUC_2"/>
    <property type="match status" value="1"/>
</dbReference>